<reference evidence="2" key="1">
    <citation type="submission" date="2022-01" db="EMBL/GenBank/DDBJ databases">
        <authorList>
            <person name="King R."/>
        </authorList>
    </citation>
    <scope>NUCLEOTIDE SEQUENCE</scope>
</reference>
<keyword evidence="1" id="KW-0732">Signal</keyword>
<dbReference type="InterPro" id="IPR036682">
    <property type="entry name" value="OS_D_A10/PebIII_sf"/>
</dbReference>
<dbReference type="Gene3D" id="1.10.2080.10">
    <property type="entry name" value="Insect odorant-binding protein A10/Ejaculatory bulb-specific protein 3"/>
    <property type="match status" value="1"/>
</dbReference>
<evidence type="ECO:0000256" key="1">
    <source>
        <dbReference type="SAM" id="SignalP"/>
    </source>
</evidence>
<feature type="signal peptide" evidence="1">
    <location>
        <begin position="1"/>
        <end position="18"/>
    </location>
</feature>
<evidence type="ECO:0000313" key="3">
    <source>
        <dbReference type="Proteomes" id="UP001153636"/>
    </source>
</evidence>
<accession>A0A9P0GC39</accession>
<dbReference type="OrthoDB" id="6344725at2759"/>
<dbReference type="SUPFAM" id="SSF100910">
    <property type="entry name" value="Chemosensory protein Csp2"/>
    <property type="match status" value="1"/>
</dbReference>
<dbReference type="EMBL" id="OV651828">
    <property type="protein sequence ID" value="CAH1104137.1"/>
    <property type="molecule type" value="Genomic_DNA"/>
</dbReference>
<dbReference type="PANTHER" id="PTHR11257:SF12">
    <property type="entry name" value="EJACULATORY BULB-SPECIFIC PROTEIN 3-RELATED"/>
    <property type="match status" value="1"/>
</dbReference>
<sequence>MRRLELLVVLVILGFVYCEDALYTNKYDSIDYREILQSERLLKNYYNCLMDKGPCTADGKDLKNVLPDALKTECAKCNEKQKEAAKEVVDFIIKNKHDWWNDLQAKYDPDGIYKEKYKDRWLEMGYTI</sequence>
<protein>
    <submittedName>
        <fullName evidence="2">Uncharacterized protein</fullName>
    </submittedName>
</protein>
<gene>
    <name evidence="2" type="ORF">PSYICH_LOCUS5189</name>
</gene>
<evidence type="ECO:0000313" key="2">
    <source>
        <dbReference type="EMBL" id="CAH1104137.1"/>
    </source>
</evidence>
<organism evidence="2 3">
    <name type="scientific">Psylliodes chrysocephalus</name>
    <dbReference type="NCBI Taxonomy" id="3402493"/>
    <lineage>
        <taxon>Eukaryota</taxon>
        <taxon>Metazoa</taxon>
        <taxon>Ecdysozoa</taxon>
        <taxon>Arthropoda</taxon>
        <taxon>Hexapoda</taxon>
        <taxon>Insecta</taxon>
        <taxon>Pterygota</taxon>
        <taxon>Neoptera</taxon>
        <taxon>Endopterygota</taxon>
        <taxon>Coleoptera</taxon>
        <taxon>Polyphaga</taxon>
        <taxon>Cucujiformia</taxon>
        <taxon>Chrysomeloidea</taxon>
        <taxon>Chrysomelidae</taxon>
        <taxon>Galerucinae</taxon>
        <taxon>Alticini</taxon>
        <taxon>Psylliodes</taxon>
    </lineage>
</organism>
<proteinExistence type="predicted"/>
<feature type="chain" id="PRO_5040364636" evidence="1">
    <location>
        <begin position="19"/>
        <end position="128"/>
    </location>
</feature>
<dbReference type="AlphaFoldDB" id="A0A9P0GC39"/>
<dbReference type="Proteomes" id="UP001153636">
    <property type="component" value="Chromosome 16"/>
</dbReference>
<dbReference type="PANTHER" id="PTHR11257">
    <property type="entry name" value="CHEMOSENSORY PROTEIN-RELATED"/>
    <property type="match status" value="1"/>
</dbReference>
<dbReference type="Pfam" id="PF03392">
    <property type="entry name" value="OS-D"/>
    <property type="match status" value="1"/>
</dbReference>
<dbReference type="InterPro" id="IPR005055">
    <property type="entry name" value="A10/PebIII"/>
</dbReference>
<name>A0A9P0GC39_9CUCU</name>
<keyword evidence="3" id="KW-1185">Reference proteome</keyword>